<gene>
    <name evidence="2" type="ORF">GCK32_004213</name>
</gene>
<accession>A0AAN8G0Z3</accession>
<evidence type="ECO:0000313" key="2">
    <source>
        <dbReference type="EMBL" id="KAK5984365.1"/>
    </source>
</evidence>
<feature type="region of interest" description="Disordered" evidence="1">
    <location>
        <begin position="34"/>
        <end position="154"/>
    </location>
</feature>
<organism evidence="2 3">
    <name type="scientific">Trichostrongylus colubriformis</name>
    <name type="common">Black scour worm</name>
    <dbReference type="NCBI Taxonomy" id="6319"/>
    <lineage>
        <taxon>Eukaryota</taxon>
        <taxon>Metazoa</taxon>
        <taxon>Ecdysozoa</taxon>
        <taxon>Nematoda</taxon>
        <taxon>Chromadorea</taxon>
        <taxon>Rhabditida</taxon>
        <taxon>Rhabditina</taxon>
        <taxon>Rhabditomorpha</taxon>
        <taxon>Strongyloidea</taxon>
        <taxon>Trichostrongylidae</taxon>
        <taxon>Trichostrongylus</taxon>
    </lineage>
</organism>
<feature type="non-terminal residue" evidence="2">
    <location>
        <position position="1"/>
    </location>
</feature>
<feature type="compositionally biased region" description="Acidic residues" evidence="1">
    <location>
        <begin position="99"/>
        <end position="112"/>
    </location>
</feature>
<keyword evidence="3" id="KW-1185">Reference proteome</keyword>
<dbReference type="Proteomes" id="UP001331761">
    <property type="component" value="Unassembled WGS sequence"/>
</dbReference>
<reference evidence="2 3" key="1">
    <citation type="submission" date="2019-10" db="EMBL/GenBank/DDBJ databases">
        <title>Assembly and Annotation for the nematode Trichostrongylus colubriformis.</title>
        <authorList>
            <person name="Martin J."/>
        </authorList>
    </citation>
    <scope>NUCLEOTIDE SEQUENCE [LARGE SCALE GENOMIC DNA]</scope>
    <source>
        <strain evidence="2">G859</strain>
        <tissue evidence="2">Whole worm</tissue>
    </source>
</reference>
<evidence type="ECO:0000256" key="1">
    <source>
        <dbReference type="SAM" id="MobiDB-lite"/>
    </source>
</evidence>
<feature type="compositionally biased region" description="Basic and acidic residues" evidence="1">
    <location>
        <begin position="48"/>
        <end position="59"/>
    </location>
</feature>
<feature type="compositionally biased region" description="Polar residues" evidence="1">
    <location>
        <begin position="38"/>
        <end position="47"/>
    </location>
</feature>
<dbReference type="AlphaFoldDB" id="A0AAN8G0Z3"/>
<comment type="caution">
    <text evidence="2">The sequence shown here is derived from an EMBL/GenBank/DDBJ whole genome shotgun (WGS) entry which is preliminary data.</text>
</comment>
<evidence type="ECO:0000313" key="3">
    <source>
        <dbReference type="Proteomes" id="UP001331761"/>
    </source>
</evidence>
<proteinExistence type="predicted"/>
<feature type="compositionally biased region" description="Polar residues" evidence="1">
    <location>
        <begin position="118"/>
        <end position="140"/>
    </location>
</feature>
<protein>
    <submittedName>
        <fullName evidence="2">Uncharacterized protein</fullName>
    </submittedName>
</protein>
<name>A0AAN8G0Z3_TRICO</name>
<dbReference type="EMBL" id="WIXE01002982">
    <property type="protein sequence ID" value="KAK5984365.1"/>
    <property type="molecule type" value="Genomic_DNA"/>
</dbReference>
<sequence>KSKYKSNYKEKYKGVTESVEEQPYTEFEIVDAIVRPATSRSHGNRSAETVEEREKDHLRALAATIEKSPSASKEPIASKELSHESTSLPSKERALDDHTPDDEDDEAVTQDADENHHQSVISKETVTLEVQNELKQNQSAKPGEEKVKNTMIPV</sequence>